<accession>A0AAN9SCK4</accession>
<feature type="coiled-coil region" evidence="1">
    <location>
        <begin position="23"/>
        <end position="53"/>
    </location>
</feature>
<evidence type="ECO:0000313" key="3">
    <source>
        <dbReference type="Proteomes" id="UP001386955"/>
    </source>
</evidence>
<name>A0AAN9SCK4_PSOTE</name>
<gene>
    <name evidence="2" type="ORF">VNO78_22363</name>
</gene>
<dbReference type="AlphaFoldDB" id="A0AAN9SCK4"/>
<protein>
    <submittedName>
        <fullName evidence="2">Uncharacterized protein</fullName>
    </submittedName>
</protein>
<dbReference type="Proteomes" id="UP001386955">
    <property type="component" value="Unassembled WGS sequence"/>
</dbReference>
<keyword evidence="1" id="KW-0175">Coiled coil</keyword>
<evidence type="ECO:0000256" key="1">
    <source>
        <dbReference type="SAM" id="Coils"/>
    </source>
</evidence>
<comment type="caution">
    <text evidence="2">The sequence shown here is derived from an EMBL/GenBank/DDBJ whole genome shotgun (WGS) entry which is preliminary data.</text>
</comment>
<reference evidence="2 3" key="1">
    <citation type="submission" date="2024-01" db="EMBL/GenBank/DDBJ databases">
        <title>The genomes of 5 underutilized Papilionoideae crops provide insights into root nodulation and disease resistanc.</title>
        <authorList>
            <person name="Jiang F."/>
        </authorList>
    </citation>
    <scope>NUCLEOTIDE SEQUENCE [LARGE SCALE GENOMIC DNA]</scope>
    <source>
        <strain evidence="2">DUOXIRENSHENG_FW03</strain>
        <tissue evidence="2">Leaves</tissue>
    </source>
</reference>
<sequence length="104" mass="12176">MANRLALVSMIIEDRIREMLEGRAKMMKCLEKVEEEKRKLEEEVKKMKEAEKKMTVGREPNEREIDNEKLVRLTAKPNGCFKEVVDGKIMEYKEDEGMVGENDV</sequence>
<organism evidence="2 3">
    <name type="scientific">Psophocarpus tetragonolobus</name>
    <name type="common">Winged bean</name>
    <name type="synonym">Dolichos tetragonolobus</name>
    <dbReference type="NCBI Taxonomy" id="3891"/>
    <lineage>
        <taxon>Eukaryota</taxon>
        <taxon>Viridiplantae</taxon>
        <taxon>Streptophyta</taxon>
        <taxon>Embryophyta</taxon>
        <taxon>Tracheophyta</taxon>
        <taxon>Spermatophyta</taxon>
        <taxon>Magnoliopsida</taxon>
        <taxon>eudicotyledons</taxon>
        <taxon>Gunneridae</taxon>
        <taxon>Pentapetalae</taxon>
        <taxon>rosids</taxon>
        <taxon>fabids</taxon>
        <taxon>Fabales</taxon>
        <taxon>Fabaceae</taxon>
        <taxon>Papilionoideae</taxon>
        <taxon>50 kb inversion clade</taxon>
        <taxon>NPAAA clade</taxon>
        <taxon>indigoferoid/millettioid clade</taxon>
        <taxon>Phaseoleae</taxon>
        <taxon>Psophocarpus</taxon>
    </lineage>
</organism>
<keyword evidence="3" id="KW-1185">Reference proteome</keyword>
<evidence type="ECO:0000313" key="2">
    <source>
        <dbReference type="EMBL" id="KAK7393799.1"/>
    </source>
</evidence>
<proteinExistence type="predicted"/>
<dbReference type="EMBL" id="JAYMYS010000005">
    <property type="protein sequence ID" value="KAK7393799.1"/>
    <property type="molecule type" value="Genomic_DNA"/>
</dbReference>